<dbReference type="Proteomes" id="UP000308600">
    <property type="component" value="Unassembled WGS sequence"/>
</dbReference>
<reference evidence="1 2" key="1">
    <citation type="journal article" date="2019" name="Nat. Ecol. Evol.">
        <title>Megaphylogeny resolves global patterns of mushroom evolution.</title>
        <authorList>
            <person name="Varga T."/>
            <person name="Krizsan K."/>
            <person name="Foldi C."/>
            <person name="Dima B."/>
            <person name="Sanchez-Garcia M."/>
            <person name="Sanchez-Ramirez S."/>
            <person name="Szollosi G.J."/>
            <person name="Szarkandi J.G."/>
            <person name="Papp V."/>
            <person name="Albert L."/>
            <person name="Andreopoulos W."/>
            <person name="Angelini C."/>
            <person name="Antonin V."/>
            <person name="Barry K.W."/>
            <person name="Bougher N.L."/>
            <person name="Buchanan P."/>
            <person name="Buyck B."/>
            <person name="Bense V."/>
            <person name="Catcheside P."/>
            <person name="Chovatia M."/>
            <person name="Cooper J."/>
            <person name="Damon W."/>
            <person name="Desjardin D."/>
            <person name="Finy P."/>
            <person name="Geml J."/>
            <person name="Haridas S."/>
            <person name="Hughes K."/>
            <person name="Justo A."/>
            <person name="Karasinski D."/>
            <person name="Kautmanova I."/>
            <person name="Kiss B."/>
            <person name="Kocsube S."/>
            <person name="Kotiranta H."/>
            <person name="LaButti K.M."/>
            <person name="Lechner B.E."/>
            <person name="Liimatainen K."/>
            <person name="Lipzen A."/>
            <person name="Lukacs Z."/>
            <person name="Mihaltcheva S."/>
            <person name="Morgado L.N."/>
            <person name="Niskanen T."/>
            <person name="Noordeloos M.E."/>
            <person name="Ohm R.A."/>
            <person name="Ortiz-Santana B."/>
            <person name="Ovrebo C."/>
            <person name="Racz N."/>
            <person name="Riley R."/>
            <person name="Savchenko A."/>
            <person name="Shiryaev A."/>
            <person name="Soop K."/>
            <person name="Spirin V."/>
            <person name="Szebenyi C."/>
            <person name="Tomsovsky M."/>
            <person name="Tulloss R.E."/>
            <person name="Uehling J."/>
            <person name="Grigoriev I.V."/>
            <person name="Vagvolgyi C."/>
            <person name="Papp T."/>
            <person name="Martin F.M."/>
            <person name="Miettinen O."/>
            <person name="Hibbett D.S."/>
            <person name="Nagy L.G."/>
        </authorList>
    </citation>
    <scope>NUCLEOTIDE SEQUENCE [LARGE SCALE GENOMIC DNA]</scope>
    <source>
        <strain evidence="1 2">NL-1719</strain>
    </source>
</reference>
<gene>
    <name evidence="1" type="ORF">BDN72DRAFT_867992</name>
</gene>
<accession>A0ACD3BC88</accession>
<evidence type="ECO:0000313" key="2">
    <source>
        <dbReference type="Proteomes" id="UP000308600"/>
    </source>
</evidence>
<keyword evidence="2" id="KW-1185">Reference proteome</keyword>
<sequence length="265" mass="28126">MSTFSNQKSSLCPTNGCQTVGDGAAFYDNEPAVLAVCQLEGNDDLYYYSTTFAGGPGKNAPQMGGSPASSFSSLSSSRTFQHPLTASSSPVSHPSVPCIQTLPQVIPRKSNTEASTPPLTPDDDSDPEDGMVHSESEDPKDALNFLVSLFPQNGPSVLSYAKSVTISTPGMDAVFEGVIMEIPNQPKTLYVDAKEVENVSLRDSIVALLDLADEVLHCEALIIVLERLSPNLGDMLHSLMYVGGTVVTRPVFALNPAFVLVGLTI</sequence>
<protein>
    <submittedName>
        <fullName evidence="1">Uncharacterized protein</fullName>
    </submittedName>
</protein>
<name>A0ACD3BC88_9AGAR</name>
<evidence type="ECO:0000313" key="1">
    <source>
        <dbReference type="EMBL" id="TFK75271.1"/>
    </source>
</evidence>
<proteinExistence type="predicted"/>
<dbReference type="EMBL" id="ML208263">
    <property type="protein sequence ID" value="TFK75271.1"/>
    <property type="molecule type" value="Genomic_DNA"/>
</dbReference>
<organism evidence="1 2">
    <name type="scientific">Pluteus cervinus</name>
    <dbReference type="NCBI Taxonomy" id="181527"/>
    <lineage>
        <taxon>Eukaryota</taxon>
        <taxon>Fungi</taxon>
        <taxon>Dikarya</taxon>
        <taxon>Basidiomycota</taxon>
        <taxon>Agaricomycotina</taxon>
        <taxon>Agaricomycetes</taxon>
        <taxon>Agaricomycetidae</taxon>
        <taxon>Agaricales</taxon>
        <taxon>Pluteineae</taxon>
        <taxon>Pluteaceae</taxon>
        <taxon>Pluteus</taxon>
    </lineage>
</organism>